<proteinExistence type="predicted"/>
<name>A0A699S5S7_TANCI</name>
<sequence length="192" mass="21550">NLQSNILELEKTKTNQALEITSLKRRVKKLKKKQRSRTHKLKTLYKVGLTARVNSSKDEQSLSDDASKRGKKIYDIDNDEDITLVNDQDDAKMFDVNDLNGEEVFIEKEVVDKEVNTVGEVNAASIATTVSAAATNSTEEVTLAKTLAELKASKPKAKGLQAEFEEEQRLVREKAEKEQEANIALIETWDDV</sequence>
<reference evidence="1" key="1">
    <citation type="journal article" date="2019" name="Sci. Rep.">
        <title>Draft genome of Tanacetum cinerariifolium, the natural source of mosquito coil.</title>
        <authorList>
            <person name="Yamashiro T."/>
            <person name="Shiraishi A."/>
            <person name="Satake H."/>
            <person name="Nakayama K."/>
        </authorList>
    </citation>
    <scope>NUCLEOTIDE SEQUENCE</scope>
</reference>
<organism evidence="1">
    <name type="scientific">Tanacetum cinerariifolium</name>
    <name type="common">Dalmatian daisy</name>
    <name type="synonym">Chrysanthemum cinerariifolium</name>
    <dbReference type="NCBI Taxonomy" id="118510"/>
    <lineage>
        <taxon>Eukaryota</taxon>
        <taxon>Viridiplantae</taxon>
        <taxon>Streptophyta</taxon>
        <taxon>Embryophyta</taxon>
        <taxon>Tracheophyta</taxon>
        <taxon>Spermatophyta</taxon>
        <taxon>Magnoliopsida</taxon>
        <taxon>eudicotyledons</taxon>
        <taxon>Gunneridae</taxon>
        <taxon>Pentapetalae</taxon>
        <taxon>asterids</taxon>
        <taxon>campanulids</taxon>
        <taxon>Asterales</taxon>
        <taxon>Asteraceae</taxon>
        <taxon>Asteroideae</taxon>
        <taxon>Anthemideae</taxon>
        <taxon>Anthemidinae</taxon>
        <taxon>Tanacetum</taxon>
    </lineage>
</organism>
<feature type="non-terminal residue" evidence="1">
    <location>
        <position position="1"/>
    </location>
</feature>
<accession>A0A699S5S7</accession>
<dbReference type="EMBL" id="BKCJ011139450">
    <property type="protein sequence ID" value="GFC92782.1"/>
    <property type="molecule type" value="Genomic_DNA"/>
</dbReference>
<dbReference type="AlphaFoldDB" id="A0A699S5S7"/>
<gene>
    <name evidence="1" type="ORF">Tci_864752</name>
</gene>
<comment type="caution">
    <text evidence="1">The sequence shown here is derived from an EMBL/GenBank/DDBJ whole genome shotgun (WGS) entry which is preliminary data.</text>
</comment>
<protein>
    <submittedName>
        <fullName evidence="1">Uncharacterized protein</fullName>
    </submittedName>
</protein>
<evidence type="ECO:0000313" key="1">
    <source>
        <dbReference type="EMBL" id="GFC92782.1"/>
    </source>
</evidence>